<organism evidence="4 5">
    <name type="scientific">Solanum commersonii</name>
    <name type="common">Commerson's wild potato</name>
    <name type="synonym">Commerson's nightshade</name>
    <dbReference type="NCBI Taxonomy" id="4109"/>
    <lineage>
        <taxon>Eukaryota</taxon>
        <taxon>Viridiplantae</taxon>
        <taxon>Streptophyta</taxon>
        <taxon>Embryophyta</taxon>
        <taxon>Tracheophyta</taxon>
        <taxon>Spermatophyta</taxon>
        <taxon>Magnoliopsida</taxon>
        <taxon>eudicotyledons</taxon>
        <taxon>Gunneridae</taxon>
        <taxon>Pentapetalae</taxon>
        <taxon>asterids</taxon>
        <taxon>lamiids</taxon>
        <taxon>Solanales</taxon>
        <taxon>Solanaceae</taxon>
        <taxon>Solanoideae</taxon>
        <taxon>Solaneae</taxon>
        <taxon>Solanum</taxon>
    </lineage>
</organism>
<dbReference type="GO" id="GO:0071014">
    <property type="term" value="C:post-mRNA release spliceosomal complex"/>
    <property type="evidence" value="ECO:0007669"/>
    <property type="project" value="TreeGrafter"/>
</dbReference>
<dbReference type="GO" id="GO:0071007">
    <property type="term" value="C:U2-type catalytic step 2 spliceosome"/>
    <property type="evidence" value="ECO:0007669"/>
    <property type="project" value="TreeGrafter"/>
</dbReference>
<dbReference type="GO" id="GO:0000349">
    <property type="term" value="P:generation of catalytic spliceosome for first transesterification step"/>
    <property type="evidence" value="ECO:0007669"/>
    <property type="project" value="TreeGrafter"/>
</dbReference>
<dbReference type="SUPFAM" id="SSF48452">
    <property type="entry name" value="TPR-like"/>
    <property type="match status" value="1"/>
</dbReference>
<comment type="caution">
    <text evidence="4">The sequence shown here is derived from an EMBL/GenBank/DDBJ whole genome shotgun (WGS) entry which is preliminary data.</text>
</comment>
<sequence>MFHKFCLVTHLVLFPFPPGPAGVVNPLYLQYANLEEDYGLSKQDMRVIESGFPDKDTKVMCLQYVELEQNLGEIDHARALHKHSSQFTDPDFWNKWHEIEVQHGNKDIFREILHVKRIVSASYIQMGSKSVKVQYVLEKGSHLWKMFVPLFSQMGFPSTD</sequence>
<evidence type="ECO:0000256" key="1">
    <source>
        <dbReference type="ARBA" id="ARBA00022737"/>
    </source>
</evidence>
<keyword evidence="1" id="KW-0677">Repeat</keyword>
<dbReference type="GO" id="GO:0000974">
    <property type="term" value="C:Prp19 complex"/>
    <property type="evidence" value="ECO:0007669"/>
    <property type="project" value="TreeGrafter"/>
</dbReference>
<gene>
    <name evidence="4" type="ORF">H5410_045213</name>
</gene>
<protein>
    <recommendedName>
        <fullName evidence="3">Pre-mRNA-splicing factor Syf1/CRNKL1-like C-terminal HAT-repeats domain-containing protein</fullName>
    </recommendedName>
</protein>
<feature type="chain" id="PRO_5039898500" description="Pre-mRNA-splicing factor Syf1/CRNKL1-like C-terminal HAT-repeats domain-containing protein" evidence="2">
    <location>
        <begin position="22"/>
        <end position="160"/>
    </location>
</feature>
<keyword evidence="2" id="KW-0732">Signal</keyword>
<dbReference type="InterPro" id="IPR055430">
    <property type="entry name" value="HAT_Syf1_CNRKL1_C"/>
</dbReference>
<dbReference type="OrthoDB" id="1676350at2759"/>
<dbReference type="EMBL" id="JACXVP010000009">
    <property type="protein sequence ID" value="KAG5584779.1"/>
    <property type="molecule type" value="Genomic_DNA"/>
</dbReference>
<accession>A0A9J5X913</accession>
<feature type="domain" description="Pre-mRNA-splicing factor Syf1/CRNKL1-like C-terminal HAT-repeats" evidence="3">
    <location>
        <begin position="48"/>
        <end position="128"/>
    </location>
</feature>
<dbReference type="Gene3D" id="1.25.40.10">
    <property type="entry name" value="Tetratricopeptide repeat domain"/>
    <property type="match status" value="1"/>
</dbReference>
<reference evidence="4 5" key="1">
    <citation type="submission" date="2020-09" db="EMBL/GenBank/DDBJ databases">
        <title>De no assembly of potato wild relative species, Solanum commersonii.</title>
        <authorList>
            <person name="Cho K."/>
        </authorList>
    </citation>
    <scope>NUCLEOTIDE SEQUENCE [LARGE SCALE GENOMIC DNA]</scope>
    <source>
        <strain evidence="4">LZ3.2</strain>
        <tissue evidence="4">Leaf</tissue>
    </source>
</reference>
<evidence type="ECO:0000259" key="3">
    <source>
        <dbReference type="Pfam" id="PF23231"/>
    </source>
</evidence>
<evidence type="ECO:0000313" key="4">
    <source>
        <dbReference type="EMBL" id="KAG5584779.1"/>
    </source>
</evidence>
<name>A0A9J5X913_SOLCO</name>
<dbReference type="PANTHER" id="PTHR11246">
    <property type="entry name" value="PRE-MRNA SPLICING FACTOR"/>
    <property type="match status" value="1"/>
</dbReference>
<feature type="signal peptide" evidence="2">
    <location>
        <begin position="1"/>
        <end position="21"/>
    </location>
</feature>
<keyword evidence="5" id="KW-1185">Reference proteome</keyword>
<dbReference type="PANTHER" id="PTHR11246:SF5">
    <property type="entry name" value="PRE-MRNA-SPLICING FACTOR SYF1"/>
    <property type="match status" value="1"/>
</dbReference>
<evidence type="ECO:0000313" key="5">
    <source>
        <dbReference type="Proteomes" id="UP000824120"/>
    </source>
</evidence>
<dbReference type="InterPro" id="IPR011990">
    <property type="entry name" value="TPR-like_helical_dom_sf"/>
</dbReference>
<proteinExistence type="predicted"/>
<evidence type="ECO:0000256" key="2">
    <source>
        <dbReference type="SAM" id="SignalP"/>
    </source>
</evidence>
<dbReference type="Proteomes" id="UP000824120">
    <property type="component" value="Chromosome 9"/>
</dbReference>
<dbReference type="AlphaFoldDB" id="A0A9J5X913"/>
<dbReference type="InterPro" id="IPR045075">
    <property type="entry name" value="Syf1-like"/>
</dbReference>
<dbReference type="Pfam" id="PF23231">
    <property type="entry name" value="HAT_Syf1_CNRKL1_C"/>
    <property type="match status" value="1"/>
</dbReference>